<accession>A0A0L7L0K3</accession>
<gene>
    <name evidence="5" type="ORF">OBRU01_17420</name>
</gene>
<keyword evidence="2" id="KW-0067">ATP-binding</keyword>
<dbReference type="Gene3D" id="3.40.50.300">
    <property type="entry name" value="P-loop containing nucleotide triphosphate hydrolases"/>
    <property type="match status" value="1"/>
</dbReference>
<dbReference type="Pfam" id="PF17862">
    <property type="entry name" value="AAA_lid_3"/>
    <property type="match status" value="4"/>
</dbReference>
<keyword evidence="6" id="KW-1185">Reference proteome</keyword>
<evidence type="ECO:0000256" key="1">
    <source>
        <dbReference type="ARBA" id="ARBA00022741"/>
    </source>
</evidence>
<keyword evidence="1" id="KW-0547">Nucleotide-binding</keyword>
<feature type="domain" description="AAA ATPase AAA+ lid" evidence="4">
    <location>
        <begin position="378"/>
        <end position="414"/>
    </location>
</feature>
<sequence length="543" mass="61052">MMVEGSAFTRNDVFQMAIRVCFVSAVTYFSIKWLVNQIDPTLKSRKKAEERAREQLRKAGLGGKHSVNWTDIAGLDNLIQELRETVILPIQKRDLFADSRLTQPPKGVLLHGPPGCGKTLIAKATAKEANMSFINLDVSLLTDKWYGETQKLAAAVFSLAVKLQPCIVSGIFIINLDVTLLTDKWYGETQKLAAAVFSLAVKLQPCIVLGQWYLYNQPGRDAAHRQVVRRDAETGRSRLQSRGQAAALYCVYSFIITLDVTLLTDKWYGETQKLAAAVFSLAVKLQPCIAIQRRMPATFHVPMPSELQRERILQLILREEPVASDIDYRRLAVATEGFSGSDLHELCRQAAVYRVRELARQEIKDSEVHNIINLYRCLAVATEGFSGSDLHELCRQAAVYRVRELARQKIKDSEVHNIILYRRLAVATEGFSGSDLHELCRQAAVYRVRELARQKIKDSEVHNIILYRRLAVATEGFSGSDLHELCRQAAVYRAKGSGTDSEDEFVDAVRPITMDDMRLSLNKLKESKIQCGSLAPSTRIELD</sequence>
<feature type="domain" description="AAA ATPase AAA+ lid" evidence="4">
    <location>
        <begin position="422"/>
        <end position="460"/>
    </location>
</feature>
<evidence type="ECO:0000259" key="4">
    <source>
        <dbReference type="Pfam" id="PF17862"/>
    </source>
</evidence>
<evidence type="ECO:0000256" key="2">
    <source>
        <dbReference type="ARBA" id="ARBA00022840"/>
    </source>
</evidence>
<dbReference type="GO" id="GO:0140570">
    <property type="term" value="P:extraction of mislocalized protein from mitochondrial outer membrane"/>
    <property type="evidence" value="ECO:0007669"/>
    <property type="project" value="TreeGrafter"/>
</dbReference>
<comment type="caution">
    <text evidence="5">The sequence shown here is derived from an EMBL/GenBank/DDBJ whole genome shotgun (WGS) entry which is preliminary data.</text>
</comment>
<proteinExistence type="predicted"/>
<evidence type="ECO:0000313" key="5">
    <source>
        <dbReference type="EMBL" id="KOB69028.1"/>
    </source>
</evidence>
<evidence type="ECO:0000259" key="3">
    <source>
        <dbReference type="Pfam" id="PF00004"/>
    </source>
</evidence>
<feature type="domain" description="AAA ATPase AAA+ lid" evidence="4">
    <location>
        <begin position="468"/>
        <end position="492"/>
    </location>
</feature>
<evidence type="ECO:0000313" key="6">
    <source>
        <dbReference type="Proteomes" id="UP000037510"/>
    </source>
</evidence>
<dbReference type="Pfam" id="PF00004">
    <property type="entry name" value="AAA"/>
    <property type="match status" value="1"/>
</dbReference>
<reference evidence="5 6" key="1">
    <citation type="journal article" date="2015" name="Genome Biol. Evol.">
        <title>The genome of winter moth (Operophtera brumata) provides a genomic perspective on sexual dimorphism and phenology.</title>
        <authorList>
            <person name="Derks M.F."/>
            <person name="Smit S."/>
            <person name="Salis L."/>
            <person name="Schijlen E."/>
            <person name="Bossers A."/>
            <person name="Mateman C."/>
            <person name="Pijl A.S."/>
            <person name="de Ridder D."/>
            <person name="Groenen M.A."/>
            <person name="Visser M.E."/>
            <person name="Megens H.J."/>
        </authorList>
    </citation>
    <scope>NUCLEOTIDE SEQUENCE [LARGE SCALE GENOMIC DNA]</scope>
    <source>
        <strain evidence="5">WM2013NL</strain>
        <tissue evidence="5">Head and thorax</tissue>
    </source>
</reference>
<dbReference type="InterPro" id="IPR027417">
    <property type="entry name" value="P-loop_NTPase"/>
</dbReference>
<dbReference type="InterPro" id="IPR003959">
    <property type="entry name" value="ATPase_AAA_core"/>
</dbReference>
<dbReference type="Proteomes" id="UP000037510">
    <property type="component" value="Unassembled WGS sequence"/>
</dbReference>
<feature type="domain" description="ATPase AAA-type core" evidence="3">
    <location>
        <begin position="108"/>
        <end position="168"/>
    </location>
</feature>
<dbReference type="EMBL" id="JTDY01003772">
    <property type="protein sequence ID" value="KOB69028.1"/>
    <property type="molecule type" value="Genomic_DNA"/>
</dbReference>
<name>A0A0L7L0K3_OPEBR</name>
<dbReference type="PANTHER" id="PTHR45644:SF3">
    <property type="entry name" value="FI08533P-RELATED"/>
    <property type="match status" value="1"/>
</dbReference>
<dbReference type="GO" id="GO:0005741">
    <property type="term" value="C:mitochondrial outer membrane"/>
    <property type="evidence" value="ECO:0007669"/>
    <property type="project" value="TreeGrafter"/>
</dbReference>
<dbReference type="InterPro" id="IPR041569">
    <property type="entry name" value="AAA_lid_3"/>
</dbReference>
<dbReference type="InterPro" id="IPR051701">
    <property type="entry name" value="Mito_OM_Translocase_MSP1"/>
</dbReference>
<dbReference type="PANTHER" id="PTHR45644">
    <property type="entry name" value="AAA ATPASE, PUTATIVE (AFU_ORTHOLOGUE AFUA_2G12920)-RELATED-RELATED"/>
    <property type="match status" value="1"/>
</dbReference>
<feature type="domain" description="AAA ATPase AAA+ lid" evidence="4">
    <location>
        <begin position="325"/>
        <end position="367"/>
    </location>
</feature>
<organism evidence="5 6">
    <name type="scientific">Operophtera brumata</name>
    <name type="common">Winter moth</name>
    <name type="synonym">Phalaena brumata</name>
    <dbReference type="NCBI Taxonomy" id="104452"/>
    <lineage>
        <taxon>Eukaryota</taxon>
        <taxon>Metazoa</taxon>
        <taxon>Ecdysozoa</taxon>
        <taxon>Arthropoda</taxon>
        <taxon>Hexapoda</taxon>
        <taxon>Insecta</taxon>
        <taxon>Pterygota</taxon>
        <taxon>Neoptera</taxon>
        <taxon>Endopterygota</taxon>
        <taxon>Lepidoptera</taxon>
        <taxon>Glossata</taxon>
        <taxon>Ditrysia</taxon>
        <taxon>Geometroidea</taxon>
        <taxon>Geometridae</taxon>
        <taxon>Larentiinae</taxon>
        <taxon>Operophtera</taxon>
    </lineage>
</organism>
<protein>
    <submittedName>
        <fullName evidence="5">ATPase family AAA domain-containing protein 1-A</fullName>
    </submittedName>
</protein>
<dbReference type="STRING" id="104452.A0A0L7L0K3"/>
<dbReference type="AlphaFoldDB" id="A0A0L7L0K3"/>
<dbReference type="SUPFAM" id="SSF52540">
    <property type="entry name" value="P-loop containing nucleoside triphosphate hydrolases"/>
    <property type="match status" value="2"/>
</dbReference>
<dbReference type="Gene3D" id="1.10.8.60">
    <property type="match status" value="4"/>
</dbReference>
<dbReference type="GO" id="GO:0016887">
    <property type="term" value="F:ATP hydrolysis activity"/>
    <property type="evidence" value="ECO:0007669"/>
    <property type="project" value="InterPro"/>
</dbReference>
<dbReference type="GO" id="GO:0005524">
    <property type="term" value="F:ATP binding"/>
    <property type="evidence" value="ECO:0007669"/>
    <property type="project" value="UniProtKB-KW"/>
</dbReference>